<dbReference type="EMBL" id="ACIO01000150">
    <property type="protein sequence ID" value="EFC99818.1"/>
    <property type="molecule type" value="Genomic_DNA"/>
</dbReference>
<dbReference type="HOGENOM" id="CLU_3110997_0_0_9"/>
<evidence type="ECO:0000313" key="2">
    <source>
        <dbReference type="Proteomes" id="UP000004968"/>
    </source>
</evidence>
<comment type="caution">
    <text evidence="1">The sequence shown here is derived from an EMBL/GenBank/DDBJ whole genome shotgun (WGS) entry which is preliminary data.</text>
</comment>
<evidence type="ECO:0000313" key="1">
    <source>
        <dbReference type="EMBL" id="EFC99818.1"/>
    </source>
</evidence>
<name>D3AEG7_9FIRM</name>
<proteinExistence type="predicted"/>
<organism evidence="1 2">
    <name type="scientific">Hungatella hathewayi DSM 13479</name>
    <dbReference type="NCBI Taxonomy" id="566550"/>
    <lineage>
        <taxon>Bacteria</taxon>
        <taxon>Bacillati</taxon>
        <taxon>Bacillota</taxon>
        <taxon>Clostridia</taxon>
        <taxon>Lachnospirales</taxon>
        <taxon>Lachnospiraceae</taxon>
        <taxon>Hungatella</taxon>
    </lineage>
</organism>
<feature type="non-terminal residue" evidence="1">
    <location>
        <position position="1"/>
    </location>
</feature>
<dbReference type="Proteomes" id="UP000004968">
    <property type="component" value="Unassembled WGS sequence"/>
</dbReference>
<accession>D3AEG7</accession>
<dbReference type="AlphaFoldDB" id="D3AEG7"/>
<sequence>EIRNSVFFKPENGKAGCEEPGFSKRPIREKHGLFKRYTEGADSAMEGAGY</sequence>
<reference evidence="1 2" key="1">
    <citation type="submission" date="2010-01" db="EMBL/GenBank/DDBJ databases">
        <authorList>
            <person name="Weinstock G."/>
            <person name="Sodergren E."/>
            <person name="Clifton S."/>
            <person name="Fulton L."/>
            <person name="Fulton B."/>
            <person name="Courtney L."/>
            <person name="Fronick C."/>
            <person name="Harrison M."/>
            <person name="Strong C."/>
            <person name="Farmer C."/>
            <person name="Delahaunty K."/>
            <person name="Markovic C."/>
            <person name="Hall O."/>
            <person name="Minx P."/>
            <person name="Tomlinson C."/>
            <person name="Mitreva M."/>
            <person name="Nelson J."/>
            <person name="Hou S."/>
            <person name="Wollam A."/>
            <person name="Pepin K.H."/>
            <person name="Johnson M."/>
            <person name="Bhonagiri V."/>
            <person name="Nash W.E."/>
            <person name="Warren W."/>
            <person name="Chinwalla A."/>
            <person name="Mardis E.R."/>
            <person name="Wilson R.K."/>
        </authorList>
    </citation>
    <scope>NUCLEOTIDE SEQUENCE [LARGE SCALE GENOMIC DNA]</scope>
    <source>
        <strain evidence="1 2">DSM 13479</strain>
    </source>
</reference>
<gene>
    <name evidence="1" type="ORF">CLOSTHATH_01998</name>
</gene>
<protein>
    <submittedName>
        <fullName evidence="1">Uncharacterized protein</fullName>
    </submittedName>
</protein>